<feature type="region of interest" description="Disordered" evidence="12">
    <location>
        <begin position="140"/>
        <end position="166"/>
    </location>
</feature>
<dbReference type="GO" id="GO:0005634">
    <property type="term" value="C:nucleus"/>
    <property type="evidence" value="ECO:0007669"/>
    <property type="project" value="UniProtKB-SubCell"/>
</dbReference>
<protein>
    <recommendedName>
        <fullName evidence="13">Calponin-homology (CH) domain-containing protein</fullName>
    </recommendedName>
</protein>
<dbReference type="CDD" id="cd21224">
    <property type="entry name" value="CH_ASPM_rpt2"/>
    <property type="match status" value="1"/>
</dbReference>
<dbReference type="GO" id="GO:0000278">
    <property type="term" value="P:mitotic cell cycle"/>
    <property type="evidence" value="ECO:0007669"/>
    <property type="project" value="TreeGrafter"/>
</dbReference>
<keyword evidence="3" id="KW-0963">Cytoplasm</keyword>
<dbReference type="FunFam" id="1.20.5.190:FF:000009">
    <property type="entry name" value="Abnormal spindle-like microcephaly-associated protein homolog"/>
    <property type="match status" value="1"/>
</dbReference>
<evidence type="ECO:0000256" key="12">
    <source>
        <dbReference type="SAM" id="MobiDB-lite"/>
    </source>
</evidence>
<name>A0A8T2IZN2_9PIPI</name>
<dbReference type="Pfam" id="PF00307">
    <property type="entry name" value="CH"/>
    <property type="match status" value="1"/>
</dbReference>
<keyword evidence="9" id="KW-0175">Coiled coil</keyword>
<evidence type="ECO:0000313" key="14">
    <source>
        <dbReference type="EMBL" id="KAG8436584.1"/>
    </source>
</evidence>
<dbReference type="PANTHER" id="PTHR22706">
    <property type="entry name" value="ASSEMBLY FACTOR FOR SPINDLE MICROTUBULES"/>
    <property type="match status" value="1"/>
</dbReference>
<dbReference type="Gene3D" id="1.10.418.10">
    <property type="entry name" value="Calponin-like domain"/>
    <property type="match status" value="2"/>
</dbReference>
<feature type="domain" description="Calponin-homology (CH)" evidence="13">
    <location>
        <begin position="911"/>
        <end position="1047"/>
    </location>
</feature>
<dbReference type="SMART" id="SM00033">
    <property type="entry name" value="CH"/>
    <property type="match status" value="2"/>
</dbReference>
<dbReference type="GO" id="GO:0005516">
    <property type="term" value="F:calmodulin binding"/>
    <property type="evidence" value="ECO:0007669"/>
    <property type="project" value="UniProtKB-KW"/>
</dbReference>
<evidence type="ECO:0000256" key="10">
    <source>
        <dbReference type="ARBA" id="ARBA00023242"/>
    </source>
</evidence>
<dbReference type="Pfam" id="PF00612">
    <property type="entry name" value="IQ"/>
    <property type="match status" value="35"/>
</dbReference>
<dbReference type="GO" id="GO:0000922">
    <property type="term" value="C:spindle pole"/>
    <property type="evidence" value="ECO:0007669"/>
    <property type="project" value="TreeGrafter"/>
</dbReference>
<keyword evidence="11" id="KW-0131">Cell cycle</keyword>
<dbReference type="EMBL" id="JAACNH010000007">
    <property type="protein sequence ID" value="KAG8436584.1"/>
    <property type="molecule type" value="Genomic_DNA"/>
</dbReference>
<keyword evidence="6" id="KW-0677">Repeat</keyword>
<evidence type="ECO:0000256" key="5">
    <source>
        <dbReference type="ARBA" id="ARBA00022618"/>
    </source>
</evidence>
<dbReference type="GO" id="GO:0051295">
    <property type="term" value="P:establishment of meiotic spindle localization"/>
    <property type="evidence" value="ECO:0007669"/>
    <property type="project" value="TreeGrafter"/>
</dbReference>
<evidence type="ECO:0000256" key="6">
    <source>
        <dbReference type="ARBA" id="ARBA00022737"/>
    </source>
</evidence>
<dbReference type="GO" id="GO:0007051">
    <property type="term" value="P:spindle organization"/>
    <property type="evidence" value="ECO:0007669"/>
    <property type="project" value="UniProtKB-ARBA"/>
</dbReference>
<evidence type="ECO:0000259" key="13">
    <source>
        <dbReference type="PROSITE" id="PS50021"/>
    </source>
</evidence>
<gene>
    <name evidence="14" type="ORF">GDO86_007624</name>
</gene>
<keyword evidence="10" id="KW-0539">Nucleus</keyword>
<dbReference type="InterPro" id="IPR036872">
    <property type="entry name" value="CH_dom_sf"/>
</dbReference>
<dbReference type="InterPro" id="IPR031549">
    <property type="entry name" value="ASH"/>
</dbReference>
<dbReference type="InterPro" id="IPR013783">
    <property type="entry name" value="Ig-like_fold"/>
</dbReference>
<dbReference type="OrthoDB" id="2148418at2759"/>
<evidence type="ECO:0000256" key="4">
    <source>
        <dbReference type="ARBA" id="ARBA00022553"/>
    </source>
</evidence>
<feature type="compositionally biased region" description="Basic and acidic residues" evidence="12">
    <location>
        <begin position="156"/>
        <end position="166"/>
    </location>
</feature>
<comment type="subcellular location">
    <subcellularLocation>
        <location evidence="2">Cytoplasm</location>
    </subcellularLocation>
    <subcellularLocation>
        <location evidence="1">Nucleus</location>
    </subcellularLocation>
</comment>
<proteinExistence type="predicted"/>
<keyword evidence="15" id="KW-1185">Reference proteome</keyword>
<dbReference type="Gene3D" id="2.60.40.10">
    <property type="entry name" value="Immunoglobulins"/>
    <property type="match status" value="1"/>
</dbReference>
<evidence type="ECO:0000256" key="1">
    <source>
        <dbReference type="ARBA" id="ARBA00004123"/>
    </source>
</evidence>
<keyword evidence="8" id="KW-0112">Calmodulin-binding</keyword>
<dbReference type="InterPro" id="IPR027417">
    <property type="entry name" value="P-loop_NTPase"/>
</dbReference>
<dbReference type="SMART" id="SM00015">
    <property type="entry name" value="IQ"/>
    <property type="match status" value="61"/>
</dbReference>
<dbReference type="Pfam" id="PF15780">
    <property type="entry name" value="ASH"/>
    <property type="match status" value="1"/>
</dbReference>
<dbReference type="InterPro" id="IPR051185">
    <property type="entry name" value="ASPM"/>
</dbReference>
<keyword evidence="7" id="KW-0498">Mitosis</keyword>
<evidence type="ECO:0000256" key="7">
    <source>
        <dbReference type="ARBA" id="ARBA00022776"/>
    </source>
</evidence>
<dbReference type="SUPFAM" id="SSF47576">
    <property type="entry name" value="Calponin-homology domain, CH-domain"/>
    <property type="match status" value="1"/>
</dbReference>
<dbReference type="Proteomes" id="UP000812440">
    <property type="component" value="Chromosome 4"/>
</dbReference>
<keyword evidence="5" id="KW-0132">Cell division</keyword>
<dbReference type="CDD" id="cd21223">
    <property type="entry name" value="CH_ASPM_rpt1"/>
    <property type="match status" value="1"/>
</dbReference>
<feature type="compositionally biased region" description="Pro residues" evidence="12">
    <location>
        <begin position="12"/>
        <end position="23"/>
    </location>
</feature>
<dbReference type="SUPFAM" id="SSF52540">
    <property type="entry name" value="P-loop containing nucleoside triphosphate hydrolases"/>
    <property type="match status" value="14"/>
</dbReference>
<dbReference type="Gene3D" id="1.20.5.190">
    <property type="match status" value="28"/>
</dbReference>
<dbReference type="FunFam" id="1.20.5.190:FF:000008">
    <property type="entry name" value="Abnormal spindle-like microcephaly-associated protein homolog"/>
    <property type="match status" value="9"/>
</dbReference>
<evidence type="ECO:0000256" key="8">
    <source>
        <dbReference type="ARBA" id="ARBA00022860"/>
    </source>
</evidence>
<accession>A0A8T2IZN2</accession>
<feature type="region of interest" description="Disordered" evidence="12">
    <location>
        <begin position="487"/>
        <end position="522"/>
    </location>
</feature>
<evidence type="ECO:0000256" key="2">
    <source>
        <dbReference type="ARBA" id="ARBA00004496"/>
    </source>
</evidence>
<reference evidence="14" key="1">
    <citation type="thesis" date="2020" institute="ProQuest LLC" country="789 East Eisenhower Parkway, Ann Arbor, MI, USA">
        <title>Comparative Genomics and Chromosome Evolution.</title>
        <authorList>
            <person name="Mudd A.B."/>
        </authorList>
    </citation>
    <scope>NUCLEOTIDE SEQUENCE</scope>
    <source>
        <strain evidence="14">Female2</strain>
        <tissue evidence="14">Blood</tissue>
    </source>
</reference>
<organism evidence="14 15">
    <name type="scientific">Hymenochirus boettgeri</name>
    <name type="common">Congo dwarf clawed frog</name>
    <dbReference type="NCBI Taxonomy" id="247094"/>
    <lineage>
        <taxon>Eukaryota</taxon>
        <taxon>Metazoa</taxon>
        <taxon>Chordata</taxon>
        <taxon>Craniata</taxon>
        <taxon>Vertebrata</taxon>
        <taxon>Euteleostomi</taxon>
        <taxon>Amphibia</taxon>
        <taxon>Batrachia</taxon>
        <taxon>Anura</taxon>
        <taxon>Pipoidea</taxon>
        <taxon>Pipidae</taxon>
        <taxon>Pipinae</taxon>
        <taxon>Hymenochirus</taxon>
    </lineage>
</organism>
<feature type="region of interest" description="Disordered" evidence="12">
    <location>
        <begin position="1"/>
        <end position="23"/>
    </location>
</feature>
<evidence type="ECO:0000256" key="3">
    <source>
        <dbReference type="ARBA" id="ARBA00022490"/>
    </source>
</evidence>
<keyword evidence="4" id="KW-0597">Phosphoprotein</keyword>
<dbReference type="PANTHER" id="PTHR22706:SF1">
    <property type="entry name" value="ASSEMBLY FACTOR FOR SPINDLE MICROTUBULES"/>
    <property type="match status" value="1"/>
</dbReference>
<feature type="compositionally biased region" description="Basic and acidic residues" evidence="12">
    <location>
        <begin position="495"/>
        <end position="504"/>
    </location>
</feature>
<feature type="domain" description="Calponin-homology (CH)" evidence="13">
    <location>
        <begin position="1100"/>
        <end position="1250"/>
    </location>
</feature>
<dbReference type="GO" id="GO:0005737">
    <property type="term" value="C:cytoplasm"/>
    <property type="evidence" value="ECO:0007669"/>
    <property type="project" value="UniProtKB-SubCell"/>
</dbReference>
<dbReference type="GO" id="GO:0051301">
    <property type="term" value="P:cell division"/>
    <property type="evidence" value="ECO:0007669"/>
    <property type="project" value="UniProtKB-KW"/>
</dbReference>
<evidence type="ECO:0000313" key="15">
    <source>
        <dbReference type="Proteomes" id="UP000812440"/>
    </source>
</evidence>
<sequence>MAARPAMLRISPPGPPAKLAPEDPPTLSLTHFSRPPFVSFGCVSPGSVSRSVLLLHNPNPEPATVVVLKFPNNRGFGVSETETLIQPLETIPLNFTWTPLEEGNVRELVTFIVNDVVKYQAVLLGQAEMPAKKKRSIWNKRKVKKSPTGPKKSTWKQKDLDGDDHKNTVSRVAVKGVNGRMERVRSPLQYCENLALHHHSPSPVRESRLSTENRVPVQTINTADNKLDTFTPGSLRRSKTYSLLCTVEYSESTKVHKAKSKFQTDVYVEEEWILDDHKLKKHSMSPITPIHSQNHNIACTPDILVPSTVSSFHNSESVKPSSHIGSTADKNCSIHLSEGNFNTEQSISPVTLTPERHFLSPNSFVSNSCVPEHYLSAVQNTPILSPEQFYKENCLTSQSDSFLNEKLAKSWLSTSHNSSKSSNSLAIPELQFSSEQINTECINPDNVPTLNSRLTYCVKKKQPVNVKKEKDGHLLKGIQKPPVMSATVTKVRAKDRKENPEHIQPRSRRRLENIASEGEEVESRSIVFQDPPAINISSFSCPPVGGLPNGGSTSNQTVLNRKRKSQEFLGTNCSIKGSELCSFLKVKRTHLSKPALLQGKPSQRKIKGKQALKPEKTLKTSNAKPNIINTRPAGPPKQHMAVTFKNSKRVVAVPQSKLIFTKAPKTVIPRHPMPFAAKNMFYDERWMAKQERGFTWWLNFILTPDDFAVKKDPNTVNAAVLILGAENSYKTSMPRAPTKEEVSLKAYTTRCKLNRLRRAACRLFTSDSVVKAILRLEVEIEARRLLVRKDRHLWKDIGERQKILNWLLSYNSLWLRIGLETIFGELIALESNSDLTGLAMFILNRLLWNPDIGSEYRHPSVPHLYREGHEEALSKFTLKKLLLLVFFLDHAKQSRLIDHDPCLFWKDAEFKTSKDLLLAFSRDFLSGEGDLSRHLSYLGLPVGHVQTPLDEFDFAVTNLAVDLQCGIRLVRVMELLSKNWSLSKKLRVPAISRLQKMHNVEVALKALTEKGVRLDDERGVSITSKDIVDRHRERTLALLWRIVFAFQVDVLLSVKQLKEEIQFLKQSYSTQKKLAALRTLSNPVTARKSESDYFVPNNYNERVLLLMDWVNAVCKFYNSKVENFTVSFSDGRVFCYLINHYHPNYLPLGAVCQSTTQTTECSESGTVMLNSSSDSDNSLDIWPGVSVGVASSSQCKELLENELNNYNLVQTAVSNLGGIPSMVHHSDMSNTIPDEKIVITFLSFLCARLFDLRKEARAARVIQAAWREHKLKSEQSLLERKHKAARVIQSAMLRFVTRRRLYAQTISAIIIQKHWRRYRAQQKLKELKYEKQKELMIKASVIIQKYWRGYIAQKVIFKTRNIVISMQARVRAKIAYTSYKRLRRATILLQMHVRSWLLCKRERWKYLQLKSAAVVIQLTFKKWRREKIKRQTESVLILQRLYRKWKARKLICQNAATIKIQSLYRMHRERKKYLNAKCKIIKIQAWFRSYRVRQAFLTQKKHVVTLQKYYRAYRIGQTERKMYLEIRSAAVSIQTFYRGMRARRIKAACVLQSYWRMRQQKKMYLRVKQLVIMLQSNVRKYLQQKQLKQMKKAACVIQYHYRSYVATKRAVQRYKQVCWAAAVIQSAFRKIRRQRTELQQSAVRIQSQYRAYVTRKNFLQMKAAAVKIQSVFKMKQRLKQYHSLRNAALSVQQRFRANKIMYKQQEEYRKSKIACIKLQAAVRQYIVRKEIQSWHKAAIVLQAQYKMRSQRKQYLLYYTAVVCIQKQYRAHKRCAHQRAYFLSIKQSVNQLQAAYRGYRVRKRLKSQIKAAMHIQTTFRAYMIRNKYSRMKQAAMTIQRWYRCTLIGKKERKTFLSTQRAVVTIQAAYRAWVTRKQLLVWHMAAVCIQSVFRRHAAQKQFKKIKAAALTIQKHYRAVLASREQRERYLETCKNIKKVQALWRGWAIRKGVQMMHKSATLIQSFYRMHICRTKYNTVKQASLKIQKYYRAQKARRTSRSIYLKMKKSAIVLQSAYRGWKVRKHIQNKHKAAIIIQTKFRSFRLKKIYMTIRTATLTIQRCYCALMLSRLQRTEFLNVRRSAITLQAAFRGVKVRKQILLMHKSAIVIQSHFRMQSLRVKYQAMRQAAVLIQRQYRALLNVRKERKHLDLQKATCTLQAAWRGRRVRENLKSLHKAATLIQSQYRTIKHQKYYKELREAARKIQSKYRACRKRNQQLHQYLSMRSAALCIQSAFRGMKVRQDLQAKHTAATLIQRQYKCFLERKRFVILRNAAVLIQQKFKLKVHTKQERKRYMKLKESAVVLQAAYRGWKERKKMNLLCQSATLIQSTFRMHKEKVSYQAMKRASVIIQQQYRTYMLGRSERKMYLKQRRAVIHIQASYRGMKERKKLSIMKKAATKIQAHVKMCHYRSQYVKIQCAVRVIQQRFRANKLRDVEVTQYCFVKNAALCIQASFRGWRTRKELKRRNDAAKEIQRYFRTFIEHKHHVSVKEAAVVIQRWYRASVLTQKQCMHFQSVLKATVCIQSSYRGFKVRNELRVKHKMATIIQSAYKMYVQKKYYKHFLQAVHTVQQKYRANKARDFHLSEYQTARRAAIVLQAAFWGMKTRIWIQQMHRAAAKIQGAFKSFTIRKKYVALRSATVLIQRQYRALLLVKTEQQKFLVYRKAAVCIQAAYRGFKDREKLKCRHRAASLIQSVYRMHRSFQSKKWAALVIQKNYKRYRIVKLEQRNLIVCKAAITIQALYRGNQSRRRLREMQKAATVLQANYRMHRERKCYLALLHAVRTVQQRFRANRLRNEAIKRYNNILKAVKYIQSAFVSRKLARDAKSNLAALVIQAAWKTYKERKAFVRIKEAALIIQAAFRAHRTRKLLKEIEASACLIQTWYRKCHQARLQRVQYLSMRNSAIKIQSAFRGMLIRREAQKEQAARKVRSFLLMTPCRRRFLRLKAAAIVVQSHYRMQRIRRVYEMQRESALVLQQYQKVNVTLKHQRTAYMENQKQVLQLQTEAQLSSKRRKLSCIEINEITIQISAQNRARHLLKVSYSLHLHLCAMKIQRRFRAHLALKHAEKHIDHVTLIQRWFRSKMQRKNFIIYRHKILIVQRAVHSWLRRRNSAAQKIQNCVRSFLRLRRQTRVLRGIIKLQAIWRGYIFRKNKDTKAIRQIRRRLHTVNQDVKEENKLWNRTMIAVEYLLTYKQLSFILAALQHLEVATRLSSLCCENMAQSGAIKTIFVLIRNCNRSIPCMEVIKLSVMVLLNLSKYEKTVQAVYEVENSVDILLGLMQIYREKAGDKVSDKGGSIFTKTCCLLAIFAMNSQKAREIRSIPRAIDRIKSIYKLTCRKHKMDAERSVCRQRMSDKTGSNLHIQATPVRTRVVSRIKPDWVLRKDNMREIVDPLHAVRMVMDTLGVPS</sequence>
<dbReference type="InterPro" id="IPR000048">
    <property type="entry name" value="IQ_motif_EF-hand-BS"/>
</dbReference>
<dbReference type="FunFam" id="1.10.418.10:FF:000051">
    <property type="entry name" value="Abnormal spindle-like microcephaly-associated protein homolog"/>
    <property type="match status" value="1"/>
</dbReference>
<comment type="caution">
    <text evidence="14">The sequence shown here is derived from an EMBL/GenBank/DDBJ whole genome shotgun (WGS) entry which is preliminary data.</text>
</comment>
<evidence type="ECO:0000256" key="9">
    <source>
        <dbReference type="ARBA" id="ARBA00023054"/>
    </source>
</evidence>
<dbReference type="PROSITE" id="PS50021">
    <property type="entry name" value="CH"/>
    <property type="match status" value="2"/>
</dbReference>
<dbReference type="InterPro" id="IPR001715">
    <property type="entry name" value="CH_dom"/>
</dbReference>
<dbReference type="PROSITE" id="PS50096">
    <property type="entry name" value="IQ"/>
    <property type="match status" value="35"/>
</dbReference>
<evidence type="ECO:0000256" key="11">
    <source>
        <dbReference type="ARBA" id="ARBA00023306"/>
    </source>
</evidence>